<proteinExistence type="predicted"/>
<gene>
    <name evidence="2" type="ORF">NBRC116598_41540</name>
</gene>
<keyword evidence="3" id="KW-1185">Reference proteome</keyword>
<reference evidence="2 3" key="1">
    <citation type="submission" date="2024-04" db="EMBL/GenBank/DDBJ databases">
        <title>Draft genome sequence of Pseudophaeobacter arcticus NBRC 116598.</title>
        <authorList>
            <person name="Miyakawa T."/>
            <person name="Kusuya Y."/>
            <person name="Miura T."/>
        </authorList>
    </citation>
    <scope>NUCLEOTIDE SEQUENCE [LARGE SCALE GENOMIC DNA]</scope>
    <source>
        <strain evidence="2 3">SU-CL00105</strain>
    </source>
</reference>
<comment type="caution">
    <text evidence="2">The sequence shown here is derived from an EMBL/GenBank/DDBJ whole genome shotgun (WGS) entry which is preliminary data.</text>
</comment>
<dbReference type="InterPro" id="IPR001387">
    <property type="entry name" value="Cro/C1-type_HTH"/>
</dbReference>
<dbReference type="Pfam" id="PF01381">
    <property type="entry name" value="HTH_3"/>
    <property type="match status" value="1"/>
</dbReference>
<dbReference type="PROSITE" id="PS50943">
    <property type="entry name" value="HTH_CROC1"/>
    <property type="match status" value="1"/>
</dbReference>
<dbReference type="EMBL" id="BAABWU010000029">
    <property type="protein sequence ID" value="GAA6198709.1"/>
    <property type="molecule type" value="Genomic_DNA"/>
</dbReference>
<dbReference type="InterPro" id="IPR010982">
    <property type="entry name" value="Lambda_DNA-bd_dom_sf"/>
</dbReference>
<organism evidence="2 3">
    <name type="scientific">Pseudophaeobacter arcticus</name>
    <dbReference type="NCBI Taxonomy" id="385492"/>
    <lineage>
        <taxon>Bacteria</taxon>
        <taxon>Pseudomonadati</taxon>
        <taxon>Pseudomonadota</taxon>
        <taxon>Alphaproteobacteria</taxon>
        <taxon>Rhodobacterales</taxon>
        <taxon>Paracoccaceae</taxon>
        <taxon>Pseudophaeobacter</taxon>
    </lineage>
</organism>
<evidence type="ECO:0000259" key="1">
    <source>
        <dbReference type="PROSITE" id="PS50943"/>
    </source>
</evidence>
<feature type="domain" description="HTH cro/C1-type" evidence="1">
    <location>
        <begin position="8"/>
        <end position="62"/>
    </location>
</feature>
<sequence length="119" mass="12876">MDVFAENLRKRAKQLGISNAEAARLSGLEERRYAHYVSDRREPDLGTLVKIAGALRTTPNLLLGVADPVADDPKKAMLLERLSNAAASMSLKEFKILVIQAEAIADESLKKSGGIEAGE</sequence>
<protein>
    <recommendedName>
        <fullName evidence="1">HTH cro/C1-type domain-containing protein</fullName>
    </recommendedName>
</protein>
<dbReference type="Proteomes" id="UP001441944">
    <property type="component" value="Unassembled WGS sequence"/>
</dbReference>
<dbReference type="CDD" id="cd00093">
    <property type="entry name" value="HTH_XRE"/>
    <property type="match status" value="1"/>
</dbReference>
<dbReference type="Gene3D" id="1.10.260.40">
    <property type="entry name" value="lambda repressor-like DNA-binding domains"/>
    <property type="match status" value="1"/>
</dbReference>
<name>A0ABQ0ASG1_9RHOB</name>
<evidence type="ECO:0000313" key="2">
    <source>
        <dbReference type="EMBL" id="GAA6198709.1"/>
    </source>
</evidence>
<accession>A0ABQ0ASG1</accession>
<dbReference type="SUPFAM" id="SSF47413">
    <property type="entry name" value="lambda repressor-like DNA-binding domains"/>
    <property type="match status" value="1"/>
</dbReference>
<dbReference type="SMART" id="SM00530">
    <property type="entry name" value="HTH_XRE"/>
    <property type="match status" value="1"/>
</dbReference>
<evidence type="ECO:0000313" key="3">
    <source>
        <dbReference type="Proteomes" id="UP001441944"/>
    </source>
</evidence>
<dbReference type="RefSeq" id="WP_353402675.1">
    <property type="nucleotide sequence ID" value="NZ_BAABWU010000029.1"/>
</dbReference>